<organism evidence="2 3">
    <name type="scientific">Favolaschia claudopus</name>
    <dbReference type="NCBI Taxonomy" id="2862362"/>
    <lineage>
        <taxon>Eukaryota</taxon>
        <taxon>Fungi</taxon>
        <taxon>Dikarya</taxon>
        <taxon>Basidiomycota</taxon>
        <taxon>Agaricomycotina</taxon>
        <taxon>Agaricomycetes</taxon>
        <taxon>Agaricomycetidae</taxon>
        <taxon>Agaricales</taxon>
        <taxon>Marasmiineae</taxon>
        <taxon>Mycenaceae</taxon>
        <taxon>Favolaschia</taxon>
    </lineage>
</organism>
<protein>
    <submittedName>
        <fullName evidence="2">Uncharacterized protein</fullName>
    </submittedName>
</protein>
<keyword evidence="3" id="KW-1185">Reference proteome</keyword>
<comment type="caution">
    <text evidence="2">The sequence shown here is derived from an EMBL/GenBank/DDBJ whole genome shotgun (WGS) entry which is preliminary data.</text>
</comment>
<sequence>MSPTSMPSSDTDYSAARRGAECAPPCQLQPRHATDTEAQDAPPKHTRRDDAETRSLIGEISNGVRGEGEHRHNATPTAEDEYDTMLLGLDKALAACDAVQSDCIMRDLPPNYLQTRPPLSGDDPIGDLDALDNGWYLRRSKRLRRRRLQELGRETDALSLVQHPKLLQSTVAVRRKSSTATRRSNAPPHLPNQRHMISRDAFACLHPLDPSVAVDYHVHPPTLSDGVNPPTNTDHSAACHRAECAPPCQLQLRHAIDAEVQRRVLSSRRHDDARIGGGHPPRTATQRDGQVRRQNNTMLLPFKPTLPVTKTSPTLLMTSRIAPQTKVVREI</sequence>
<proteinExistence type="predicted"/>
<feature type="region of interest" description="Disordered" evidence="1">
    <location>
        <begin position="1"/>
        <end position="79"/>
    </location>
</feature>
<dbReference type="Proteomes" id="UP001362999">
    <property type="component" value="Unassembled WGS sequence"/>
</dbReference>
<evidence type="ECO:0000313" key="3">
    <source>
        <dbReference type="Proteomes" id="UP001362999"/>
    </source>
</evidence>
<feature type="compositionally biased region" description="Polar residues" evidence="1">
    <location>
        <begin position="1"/>
        <end position="12"/>
    </location>
</feature>
<feature type="region of interest" description="Disordered" evidence="1">
    <location>
        <begin position="173"/>
        <end position="193"/>
    </location>
</feature>
<evidence type="ECO:0000313" key="2">
    <source>
        <dbReference type="EMBL" id="KAK7030802.1"/>
    </source>
</evidence>
<reference evidence="2 3" key="1">
    <citation type="journal article" date="2024" name="J Genomics">
        <title>Draft genome sequencing and assembly of Favolaschia claudopus CIRM-BRFM 2984 isolated from oak limbs.</title>
        <authorList>
            <person name="Navarro D."/>
            <person name="Drula E."/>
            <person name="Chaduli D."/>
            <person name="Cazenave R."/>
            <person name="Ahrendt S."/>
            <person name="Wang J."/>
            <person name="Lipzen A."/>
            <person name="Daum C."/>
            <person name="Barry K."/>
            <person name="Grigoriev I.V."/>
            <person name="Favel A."/>
            <person name="Rosso M.N."/>
            <person name="Martin F."/>
        </authorList>
    </citation>
    <scope>NUCLEOTIDE SEQUENCE [LARGE SCALE GENOMIC DNA]</scope>
    <source>
        <strain evidence="2 3">CIRM-BRFM 2984</strain>
    </source>
</reference>
<name>A0AAW0BXS5_9AGAR</name>
<feature type="compositionally biased region" description="Polar residues" evidence="1">
    <location>
        <begin position="283"/>
        <end position="296"/>
    </location>
</feature>
<feature type="region of interest" description="Disordered" evidence="1">
    <location>
        <begin position="267"/>
        <end position="296"/>
    </location>
</feature>
<accession>A0AAW0BXS5</accession>
<gene>
    <name evidence="2" type="ORF">R3P38DRAFT_2775076</name>
</gene>
<evidence type="ECO:0000256" key="1">
    <source>
        <dbReference type="SAM" id="MobiDB-lite"/>
    </source>
</evidence>
<dbReference type="AlphaFoldDB" id="A0AAW0BXS5"/>
<dbReference type="EMBL" id="JAWWNJ010000025">
    <property type="protein sequence ID" value="KAK7030802.1"/>
    <property type="molecule type" value="Genomic_DNA"/>
</dbReference>